<evidence type="ECO:0000256" key="9">
    <source>
        <dbReference type="ARBA" id="ARBA00023136"/>
    </source>
</evidence>
<dbReference type="InterPro" id="IPR001734">
    <property type="entry name" value="Na/solute_symporter"/>
</dbReference>
<dbReference type="EMBL" id="GHJT01009888">
    <property type="protein sequence ID" value="MOY43859.1"/>
    <property type="molecule type" value="Transcribed_RNA"/>
</dbReference>
<dbReference type="VEuPathDB" id="VectorBase:ISCW013106"/>
<comment type="similarity">
    <text evidence="2 11">Belongs to the sodium:solute symporter (SSF) (TC 2.A.21) family.</text>
</comment>
<evidence type="ECO:0000256" key="2">
    <source>
        <dbReference type="ARBA" id="ARBA00006434"/>
    </source>
</evidence>
<feature type="transmembrane region" description="Helical" evidence="12">
    <location>
        <begin position="439"/>
        <end position="459"/>
    </location>
</feature>
<keyword evidence="3" id="KW-0813">Transport</keyword>
<reference evidence="13" key="1">
    <citation type="submission" date="2019-04" db="EMBL/GenBank/DDBJ databases">
        <title>An insight into the mialome of Ixodes scapularis.</title>
        <authorList>
            <person name="Ribeiro J.M."/>
            <person name="Mather T.N."/>
            <person name="Karim S."/>
        </authorList>
    </citation>
    <scope>NUCLEOTIDE SEQUENCE</scope>
</reference>
<dbReference type="PANTHER" id="PTHR42985:SF40">
    <property type="entry name" value="LD47995P-RELATED"/>
    <property type="match status" value="1"/>
</dbReference>
<organism evidence="13">
    <name type="scientific">Ixodes scapularis</name>
    <name type="common">Black-legged tick</name>
    <name type="synonym">Deer tick</name>
    <dbReference type="NCBI Taxonomy" id="6945"/>
    <lineage>
        <taxon>Eukaryota</taxon>
        <taxon>Metazoa</taxon>
        <taxon>Ecdysozoa</taxon>
        <taxon>Arthropoda</taxon>
        <taxon>Chelicerata</taxon>
        <taxon>Arachnida</taxon>
        <taxon>Acari</taxon>
        <taxon>Parasitiformes</taxon>
        <taxon>Ixodida</taxon>
        <taxon>Ixodoidea</taxon>
        <taxon>Ixodidae</taxon>
        <taxon>Ixodinae</taxon>
        <taxon>Ixodes</taxon>
    </lineage>
</organism>
<dbReference type="PROSITE" id="PS50283">
    <property type="entry name" value="NA_SOLUT_SYMP_3"/>
    <property type="match status" value="1"/>
</dbReference>
<dbReference type="Gene3D" id="1.20.1730.10">
    <property type="entry name" value="Sodium/glucose cotransporter"/>
    <property type="match status" value="1"/>
</dbReference>
<evidence type="ECO:0000256" key="8">
    <source>
        <dbReference type="ARBA" id="ARBA00023065"/>
    </source>
</evidence>
<feature type="transmembrane region" description="Helical" evidence="12">
    <location>
        <begin position="502"/>
        <end position="524"/>
    </location>
</feature>
<comment type="subcellular location">
    <subcellularLocation>
        <location evidence="1">Cell membrane</location>
        <topology evidence="1">Multi-pass membrane protein</topology>
    </subcellularLocation>
</comment>
<keyword evidence="6 12" id="KW-1133">Transmembrane helix</keyword>
<protein>
    <submittedName>
        <fullName evidence="13">Putative sodium/solute symporter</fullName>
    </submittedName>
</protein>
<proteinExistence type="inferred from homology"/>
<evidence type="ECO:0000256" key="6">
    <source>
        <dbReference type="ARBA" id="ARBA00022989"/>
    </source>
</evidence>
<feature type="transmembrane region" description="Helical" evidence="12">
    <location>
        <begin position="237"/>
        <end position="256"/>
    </location>
</feature>
<dbReference type="VEuPathDB" id="VectorBase:ISCI013106"/>
<keyword evidence="9 12" id="KW-0472">Membrane</keyword>
<dbReference type="PANTHER" id="PTHR42985">
    <property type="entry name" value="SODIUM-COUPLED MONOCARBOXYLATE TRANSPORTER"/>
    <property type="match status" value="1"/>
</dbReference>
<dbReference type="Pfam" id="PF00474">
    <property type="entry name" value="SSF"/>
    <property type="match status" value="1"/>
</dbReference>
<dbReference type="NCBIfam" id="TIGR00813">
    <property type="entry name" value="sss"/>
    <property type="match status" value="1"/>
</dbReference>
<evidence type="ECO:0000256" key="4">
    <source>
        <dbReference type="ARBA" id="ARBA00022475"/>
    </source>
</evidence>
<feature type="transmembrane region" description="Helical" evidence="12">
    <location>
        <begin position="6"/>
        <end position="30"/>
    </location>
</feature>
<keyword evidence="8" id="KW-0406">Ion transport</keyword>
<keyword evidence="7" id="KW-0915">Sodium</keyword>
<evidence type="ECO:0000256" key="5">
    <source>
        <dbReference type="ARBA" id="ARBA00022692"/>
    </source>
</evidence>
<accession>A0A4D5S3F4</accession>
<dbReference type="GO" id="GO:0006814">
    <property type="term" value="P:sodium ion transport"/>
    <property type="evidence" value="ECO:0007669"/>
    <property type="project" value="UniProtKB-KW"/>
</dbReference>
<keyword evidence="10" id="KW-0739">Sodium transport</keyword>
<keyword evidence="5 12" id="KW-0812">Transmembrane</keyword>
<evidence type="ECO:0000256" key="3">
    <source>
        <dbReference type="ARBA" id="ARBA00022448"/>
    </source>
</evidence>
<evidence type="ECO:0000256" key="7">
    <source>
        <dbReference type="ARBA" id="ARBA00023053"/>
    </source>
</evidence>
<dbReference type="InterPro" id="IPR051163">
    <property type="entry name" value="Sodium:Solute_Symporter_SSF"/>
</dbReference>
<feature type="transmembrane region" description="Helical" evidence="12">
    <location>
        <begin position="50"/>
        <end position="70"/>
    </location>
</feature>
<dbReference type="OrthoDB" id="6358884at2759"/>
<feature type="transmembrane region" description="Helical" evidence="12">
    <location>
        <begin position="338"/>
        <end position="362"/>
    </location>
</feature>
<evidence type="ECO:0000256" key="11">
    <source>
        <dbReference type="RuleBase" id="RU362091"/>
    </source>
</evidence>
<feature type="transmembrane region" description="Helical" evidence="12">
    <location>
        <begin position="157"/>
        <end position="175"/>
    </location>
</feature>
<evidence type="ECO:0000256" key="1">
    <source>
        <dbReference type="ARBA" id="ARBA00004651"/>
    </source>
</evidence>
<dbReference type="VEuPathDB" id="VectorBase:ISCP_005179"/>
<evidence type="ECO:0000256" key="12">
    <source>
        <dbReference type="SAM" id="Phobius"/>
    </source>
</evidence>
<feature type="transmembrane region" description="Helical" evidence="12">
    <location>
        <begin position="383"/>
        <end position="406"/>
    </location>
</feature>
<sequence length="574" mass="62443">MAAPTFAAADYVVLVAFLLLSMSIGVYFAWADRRRQSNRIFLTANKQLGWFPVSVSMMASFLSSNGILGLPAEVFLHGSTLWIGTLSSTIAILLAAVFFMPMYYKMDITSINEYLVLRFKSAAVKNVACGIFILCMLLYTGVVLYGPSLALGSVTRIPVWASILLNGLVCTLYTSIGGIKAVVWTDVVQMVLILVGYVMVIASGLYHIGGINKAWEIGERGGRMNFLNFSVSPYDTFTSWNILFCWTVLWMSSYCASQTQVQRYTSIASLKDARKALLLNIPGVSVTLLLSIISGIVLFAVYSDCDPRLTGDIKKADELMPYIVQDLLRDYPGLSGTLVASVFSGSLSTLSSAYNALAAVTWHDFIQPRVKLSEEKAVLTTKCIAAAYGLLSISVAFLSGTLPSIVQATTSLVGAMSGPLLAIFLLGIFFPFCKKKGVITGALVGVFLASWHALGSIAYPRTASGLPTSTASCLEFNQTLTFGSFEAPPVPNGILMFYHISYLWTGSIGFLSSILVGLAVSLIFERDDTDKVDPKHICPFSRRFMDNYDANKTAKVSENICMDEHELKKLMVGD</sequence>
<dbReference type="GO" id="GO:0005886">
    <property type="term" value="C:plasma membrane"/>
    <property type="evidence" value="ECO:0007669"/>
    <property type="project" value="UniProtKB-SubCell"/>
</dbReference>
<dbReference type="GO" id="GO:0022857">
    <property type="term" value="F:transmembrane transporter activity"/>
    <property type="evidence" value="ECO:0007669"/>
    <property type="project" value="InterPro"/>
</dbReference>
<evidence type="ECO:0000313" key="13">
    <source>
        <dbReference type="EMBL" id="MOY43859.1"/>
    </source>
</evidence>
<dbReference type="AlphaFoldDB" id="A0A4D5S3F4"/>
<feature type="transmembrane region" description="Helical" evidence="12">
    <location>
        <begin position="412"/>
        <end position="432"/>
    </location>
</feature>
<evidence type="ECO:0000256" key="10">
    <source>
        <dbReference type="ARBA" id="ARBA00023201"/>
    </source>
</evidence>
<feature type="transmembrane region" description="Helical" evidence="12">
    <location>
        <begin position="187"/>
        <end position="208"/>
    </location>
</feature>
<name>A0A4D5S3F4_IXOSC</name>
<dbReference type="InterPro" id="IPR038377">
    <property type="entry name" value="Na/Glc_symporter_sf"/>
</dbReference>
<keyword evidence="4" id="KW-1003">Cell membrane</keyword>
<dbReference type="CDD" id="cd11492">
    <property type="entry name" value="SLC5sbd_NIS-SMVT"/>
    <property type="match status" value="1"/>
</dbReference>
<feature type="transmembrane region" description="Helical" evidence="12">
    <location>
        <begin position="82"/>
        <end position="104"/>
    </location>
</feature>
<feature type="transmembrane region" description="Helical" evidence="12">
    <location>
        <begin position="277"/>
        <end position="302"/>
    </location>
</feature>
<feature type="transmembrane region" description="Helical" evidence="12">
    <location>
        <begin position="124"/>
        <end position="145"/>
    </location>
</feature>